<accession>A0AAV7J3Y5</accession>
<dbReference type="EMBL" id="JAHXZJ010000001">
    <property type="protein sequence ID" value="KAH0567375.1"/>
    <property type="molecule type" value="Genomic_DNA"/>
</dbReference>
<protein>
    <submittedName>
        <fullName evidence="1">Uncharacterized protein</fullName>
    </submittedName>
</protein>
<gene>
    <name evidence="1" type="ORF">KQX54_009121</name>
</gene>
<dbReference type="Proteomes" id="UP000826195">
    <property type="component" value="Unassembled WGS sequence"/>
</dbReference>
<comment type="caution">
    <text evidence="1">The sequence shown here is derived from an EMBL/GenBank/DDBJ whole genome shotgun (WGS) entry which is preliminary data.</text>
</comment>
<evidence type="ECO:0000313" key="2">
    <source>
        <dbReference type="Proteomes" id="UP000826195"/>
    </source>
</evidence>
<proteinExistence type="predicted"/>
<organism evidence="1 2">
    <name type="scientific">Cotesia glomerata</name>
    <name type="common">Lepidopteran parasitic wasp</name>
    <name type="synonym">Apanteles glomeratus</name>
    <dbReference type="NCBI Taxonomy" id="32391"/>
    <lineage>
        <taxon>Eukaryota</taxon>
        <taxon>Metazoa</taxon>
        <taxon>Ecdysozoa</taxon>
        <taxon>Arthropoda</taxon>
        <taxon>Hexapoda</taxon>
        <taxon>Insecta</taxon>
        <taxon>Pterygota</taxon>
        <taxon>Neoptera</taxon>
        <taxon>Endopterygota</taxon>
        <taxon>Hymenoptera</taxon>
        <taxon>Apocrita</taxon>
        <taxon>Ichneumonoidea</taxon>
        <taxon>Braconidae</taxon>
        <taxon>Microgastrinae</taxon>
        <taxon>Cotesia</taxon>
    </lineage>
</organism>
<reference evidence="1 2" key="1">
    <citation type="journal article" date="2021" name="J. Hered.">
        <title>A chromosome-level genome assembly of the parasitoid wasp, Cotesia glomerata (Hymenoptera: Braconidae).</title>
        <authorList>
            <person name="Pinto B.J."/>
            <person name="Weis J.J."/>
            <person name="Gamble T."/>
            <person name="Ode P.J."/>
            <person name="Paul R."/>
            <person name="Zaspel J.M."/>
        </authorList>
    </citation>
    <scope>NUCLEOTIDE SEQUENCE [LARGE SCALE GENOMIC DNA]</scope>
    <source>
        <strain evidence="1">CgM1</strain>
    </source>
</reference>
<evidence type="ECO:0000313" key="1">
    <source>
        <dbReference type="EMBL" id="KAH0567375.1"/>
    </source>
</evidence>
<sequence>MSNKNLIFSLTYNLRKRLLEFCFSDHLNPLVITEDLYDKINDIPWEIVEPPTIILDKNFISKKIQVFNSRHASYVLSDSGSIHKLRTLFDNLKSTTTWSVESYFFIVDAKNFCENAHEVLKLLWKMDLLSSFYLCRKSDSGDLIIYNYNPFTNYTLYPWRNAETTSQEIAEKGTLFYQHFDNDRKVCHNIIFDKTKTLGDHKVKTTTMF</sequence>
<name>A0AAV7J3Y5_COTGL</name>
<keyword evidence="2" id="KW-1185">Reference proteome</keyword>
<dbReference type="AlphaFoldDB" id="A0AAV7J3Y5"/>